<name>A0A3S9XCJ1_9GAMM</name>
<dbReference type="InterPro" id="IPR013022">
    <property type="entry name" value="Xyl_isomerase-like_TIM-brl"/>
</dbReference>
<accession>A0A3S9XCJ1</accession>
<gene>
    <name evidence="2" type="ORF">DM558_04825</name>
</gene>
<reference evidence="3" key="1">
    <citation type="submission" date="2018-06" db="EMBL/GenBank/DDBJ databases">
        <title>Complete genome of Pseudomonas insecticola strain QZS01.</title>
        <authorList>
            <person name="Wang J."/>
            <person name="Su Q."/>
        </authorList>
    </citation>
    <scope>NUCLEOTIDE SEQUENCE [LARGE SCALE GENOMIC DNA]</scope>
    <source>
        <strain evidence="3">QZS01</strain>
    </source>
</reference>
<dbReference type="InterPro" id="IPR050312">
    <property type="entry name" value="IolE/XylAMocC-like"/>
</dbReference>
<proteinExistence type="predicted"/>
<dbReference type="EMBL" id="CP029822">
    <property type="protein sequence ID" value="AZS50139.1"/>
    <property type="molecule type" value="Genomic_DNA"/>
</dbReference>
<dbReference type="GO" id="GO:0016853">
    <property type="term" value="F:isomerase activity"/>
    <property type="evidence" value="ECO:0007669"/>
    <property type="project" value="UniProtKB-KW"/>
</dbReference>
<dbReference type="PANTHER" id="PTHR12110">
    <property type="entry name" value="HYDROXYPYRUVATE ISOMERASE"/>
    <property type="match status" value="1"/>
</dbReference>
<dbReference type="RefSeq" id="WP_127162279.1">
    <property type="nucleotide sequence ID" value="NZ_CP029822.1"/>
</dbReference>
<dbReference type="KEGG" id="emo:DM558_04825"/>
<dbReference type="Gene3D" id="3.20.20.150">
    <property type="entry name" value="Divalent-metal-dependent TIM barrel enzymes"/>
    <property type="match status" value="1"/>
</dbReference>
<sequence>MYKLSLAALTVLELTPPQMIDCAQQAGFDYVGLRLIPATPQEPSYDFTGDTPVRRECLARLKDVDVKVEDIEILRITDQVDIARFEPIFESAKLLGAKSALVAANDANEARLIDNLGRLADLSAQYGILPHVEFMPWLTVATLKDAVSLVNTINHKNLSVLVDSVHFHRSHSDVSDWQAYNGTMPRYAQLCDVPTKDVTGMDEILSQARGQRKAPGEGYINNLAEIIAMLPKEIALSIEIPERDRCHENALERAIRLNHASKKWLKTHFLG</sequence>
<dbReference type="SUPFAM" id="SSF51658">
    <property type="entry name" value="Xylose isomerase-like"/>
    <property type="match status" value="1"/>
</dbReference>
<organism evidence="2 3">
    <name type="scientific">Entomomonas moraniae</name>
    <dbReference type="NCBI Taxonomy" id="2213226"/>
    <lineage>
        <taxon>Bacteria</taxon>
        <taxon>Pseudomonadati</taxon>
        <taxon>Pseudomonadota</taxon>
        <taxon>Gammaproteobacteria</taxon>
        <taxon>Pseudomonadales</taxon>
        <taxon>Pseudomonadaceae</taxon>
        <taxon>Entomomonas</taxon>
    </lineage>
</organism>
<dbReference type="Proteomes" id="UP000273143">
    <property type="component" value="Chromosome"/>
</dbReference>
<evidence type="ECO:0000313" key="3">
    <source>
        <dbReference type="Proteomes" id="UP000273143"/>
    </source>
</evidence>
<keyword evidence="2" id="KW-0413">Isomerase</keyword>
<dbReference type="PANTHER" id="PTHR12110:SF48">
    <property type="entry name" value="BLL3656 PROTEIN"/>
    <property type="match status" value="1"/>
</dbReference>
<keyword evidence="3" id="KW-1185">Reference proteome</keyword>
<feature type="domain" description="Xylose isomerase-like TIM barrel" evidence="1">
    <location>
        <begin position="23"/>
        <end position="247"/>
    </location>
</feature>
<dbReference type="Pfam" id="PF01261">
    <property type="entry name" value="AP_endonuc_2"/>
    <property type="match status" value="1"/>
</dbReference>
<dbReference type="AlphaFoldDB" id="A0A3S9XCJ1"/>
<evidence type="ECO:0000313" key="2">
    <source>
        <dbReference type="EMBL" id="AZS50139.1"/>
    </source>
</evidence>
<evidence type="ECO:0000259" key="1">
    <source>
        <dbReference type="Pfam" id="PF01261"/>
    </source>
</evidence>
<protein>
    <submittedName>
        <fullName evidence="2">Sugar phosphate isomerase/epimerase</fullName>
    </submittedName>
</protein>
<dbReference type="InterPro" id="IPR036237">
    <property type="entry name" value="Xyl_isomerase-like_sf"/>
</dbReference>